<gene>
    <name evidence="3" type="ORF">GIB67_029640</name>
</gene>
<proteinExistence type="inferred from homology"/>
<dbReference type="Proteomes" id="UP000541444">
    <property type="component" value="Unassembled WGS sequence"/>
</dbReference>
<sequence length="224" mass="24925">MVNVCASQIVDLVKDELPLHQDQTLFLSDDVKTGLVLVDVINGFCTVGAGNLAPREPNKQISAMVEESVRLSRVFCEKKWPILAFLDTHHPAKPEHPYPPHCLIGTDESNLVPSLQWLEKESNVTIRRKYCIDGFLGSIEEDRSNIFEDWVKTNKLKAILVVGICTDICVFDFVASTLSAKNRGFLTPLEEVVVYSRGCATFDIPSQVARNAKGAIAHPQVLYD</sequence>
<dbReference type="PANTHER" id="PTHR47297:SF2">
    <property type="entry name" value="OS02G0606800 PROTEIN"/>
    <property type="match status" value="1"/>
</dbReference>
<comment type="similarity">
    <text evidence="1">Belongs to the isochorismatase family.</text>
</comment>
<reference evidence="3 4" key="1">
    <citation type="journal article" date="2020" name="IScience">
        <title>Genome Sequencing of the Endangered Kingdonia uniflora (Circaeasteraceae, Ranunculales) Reveals Potential Mechanisms of Evolutionary Specialization.</title>
        <authorList>
            <person name="Sun Y."/>
            <person name="Deng T."/>
            <person name="Zhang A."/>
            <person name="Moore M.J."/>
            <person name="Landis J.B."/>
            <person name="Lin N."/>
            <person name="Zhang H."/>
            <person name="Zhang X."/>
            <person name="Huang J."/>
            <person name="Zhang X."/>
            <person name="Sun H."/>
            <person name="Wang H."/>
        </authorList>
    </citation>
    <scope>NUCLEOTIDE SEQUENCE [LARGE SCALE GENOMIC DNA]</scope>
    <source>
        <strain evidence="3">TB1705</strain>
        <tissue evidence="3">Leaf</tissue>
    </source>
</reference>
<dbReference type="InterPro" id="IPR044717">
    <property type="entry name" value="NIC1"/>
</dbReference>
<dbReference type="EMBL" id="JACGCM010002205">
    <property type="protein sequence ID" value="KAF6143471.1"/>
    <property type="molecule type" value="Genomic_DNA"/>
</dbReference>
<dbReference type="GO" id="GO:0008936">
    <property type="term" value="F:nicotinamidase activity"/>
    <property type="evidence" value="ECO:0007669"/>
    <property type="project" value="InterPro"/>
</dbReference>
<accession>A0A7J7LLC3</accession>
<evidence type="ECO:0000256" key="1">
    <source>
        <dbReference type="ARBA" id="ARBA00006336"/>
    </source>
</evidence>
<comment type="caution">
    <text evidence="3">The sequence shown here is derived from an EMBL/GenBank/DDBJ whole genome shotgun (WGS) entry which is preliminary data.</text>
</comment>
<dbReference type="OrthoDB" id="2013482at2759"/>
<dbReference type="SUPFAM" id="SSF52499">
    <property type="entry name" value="Isochorismatase-like hydrolases"/>
    <property type="match status" value="1"/>
</dbReference>
<dbReference type="InterPro" id="IPR000868">
    <property type="entry name" value="Isochorismatase-like_dom"/>
</dbReference>
<feature type="domain" description="Isochorismatase-like" evidence="2">
    <location>
        <begin position="34"/>
        <end position="206"/>
    </location>
</feature>
<organism evidence="3 4">
    <name type="scientific">Kingdonia uniflora</name>
    <dbReference type="NCBI Taxonomy" id="39325"/>
    <lineage>
        <taxon>Eukaryota</taxon>
        <taxon>Viridiplantae</taxon>
        <taxon>Streptophyta</taxon>
        <taxon>Embryophyta</taxon>
        <taxon>Tracheophyta</taxon>
        <taxon>Spermatophyta</taxon>
        <taxon>Magnoliopsida</taxon>
        <taxon>Ranunculales</taxon>
        <taxon>Circaeasteraceae</taxon>
        <taxon>Kingdonia</taxon>
    </lineage>
</organism>
<evidence type="ECO:0000313" key="4">
    <source>
        <dbReference type="Proteomes" id="UP000541444"/>
    </source>
</evidence>
<name>A0A7J7LLC3_9MAGN</name>
<dbReference type="AlphaFoldDB" id="A0A7J7LLC3"/>
<dbReference type="CDD" id="cd00431">
    <property type="entry name" value="cysteine_hydrolases"/>
    <property type="match status" value="1"/>
</dbReference>
<dbReference type="Pfam" id="PF00857">
    <property type="entry name" value="Isochorismatase"/>
    <property type="match status" value="1"/>
</dbReference>
<keyword evidence="4" id="KW-1185">Reference proteome</keyword>
<dbReference type="Gene3D" id="3.40.50.850">
    <property type="entry name" value="Isochorismatase-like"/>
    <property type="match status" value="1"/>
</dbReference>
<dbReference type="InterPro" id="IPR036380">
    <property type="entry name" value="Isochorismatase-like_sf"/>
</dbReference>
<evidence type="ECO:0000313" key="3">
    <source>
        <dbReference type="EMBL" id="KAF6143471.1"/>
    </source>
</evidence>
<protein>
    <recommendedName>
        <fullName evidence="2">Isochorismatase-like domain-containing protein</fullName>
    </recommendedName>
</protein>
<dbReference type="PANTHER" id="PTHR47297">
    <property type="match status" value="1"/>
</dbReference>
<evidence type="ECO:0000259" key="2">
    <source>
        <dbReference type="Pfam" id="PF00857"/>
    </source>
</evidence>
<dbReference type="GO" id="GO:0019365">
    <property type="term" value="P:pyridine nucleotide salvage"/>
    <property type="evidence" value="ECO:0007669"/>
    <property type="project" value="InterPro"/>
</dbReference>